<feature type="region of interest" description="Disordered" evidence="1">
    <location>
        <begin position="202"/>
        <end position="230"/>
    </location>
</feature>
<comment type="caution">
    <text evidence="2">The sequence shown here is derived from an EMBL/GenBank/DDBJ whole genome shotgun (WGS) entry which is preliminary data.</text>
</comment>
<dbReference type="OrthoDB" id="414666at2759"/>
<dbReference type="EMBL" id="BMAW01029958">
    <property type="protein sequence ID" value="GFU14451.1"/>
    <property type="molecule type" value="Genomic_DNA"/>
</dbReference>
<gene>
    <name evidence="2" type="ORF">NPIL_275821</name>
</gene>
<sequence length="230" mass="25187">MDPVSYIDLISLVDEFDGSRVFNLRPERRWSGGCFTSPVSRPTPKFYSCRTSLSFRLPSFVPRMGPVFHLCGFGRLSTGCLLACVRPRFQTIFWASSMCSIPPEQSGGPFQGFSRVSGTSFQFHGFPPSMADPAARPLTRRRGRPSAGTLGVPTTKDISCWLDLNAFGSVPHTFILGALRRAGVPEAPFSWCRLFTPAPPAPIRVESQDGQTRSPCERGQTGLSAPSYST</sequence>
<evidence type="ECO:0000313" key="2">
    <source>
        <dbReference type="EMBL" id="GFU14451.1"/>
    </source>
</evidence>
<name>A0A8X6UFJ8_NEPPI</name>
<proteinExistence type="predicted"/>
<evidence type="ECO:0000313" key="3">
    <source>
        <dbReference type="Proteomes" id="UP000887013"/>
    </source>
</evidence>
<feature type="compositionally biased region" description="Polar residues" evidence="1">
    <location>
        <begin position="221"/>
        <end position="230"/>
    </location>
</feature>
<dbReference type="Proteomes" id="UP000887013">
    <property type="component" value="Unassembled WGS sequence"/>
</dbReference>
<reference evidence="2" key="1">
    <citation type="submission" date="2020-08" db="EMBL/GenBank/DDBJ databases">
        <title>Multicomponent nature underlies the extraordinary mechanical properties of spider dragline silk.</title>
        <authorList>
            <person name="Kono N."/>
            <person name="Nakamura H."/>
            <person name="Mori M."/>
            <person name="Yoshida Y."/>
            <person name="Ohtoshi R."/>
            <person name="Malay A.D."/>
            <person name="Moran D.A.P."/>
            <person name="Tomita M."/>
            <person name="Numata K."/>
            <person name="Arakawa K."/>
        </authorList>
    </citation>
    <scope>NUCLEOTIDE SEQUENCE</scope>
</reference>
<protein>
    <submittedName>
        <fullName evidence="2">Uncharacterized protein</fullName>
    </submittedName>
</protein>
<keyword evidence="3" id="KW-1185">Reference proteome</keyword>
<organism evidence="2 3">
    <name type="scientific">Nephila pilipes</name>
    <name type="common">Giant wood spider</name>
    <name type="synonym">Nephila maculata</name>
    <dbReference type="NCBI Taxonomy" id="299642"/>
    <lineage>
        <taxon>Eukaryota</taxon>
        <taxon>Metazoa</taxon>
        <taxon>Ecdysozoa</taxon>
        <taxon>Arthropoda</taxon>
        <taxon>Chelicerata</taxon>
        <taxon>Arachnida</taxon>
        <taxon>Araneae</taxon>
        <taxon>Araneomorphae</taxon>
        <taxon>Entelegynae</taxon>
        <taxon>Araneoidea</taxon>
        <taxon>Nephilidae</taxon>
        <taxon>Nephila</taxon>
    </lineage>
</organism>
<evidence type="ECO:0000256" key="1">
    <source>
        <dbReference type="SAM" id="MobiDB-lite"/>
    </source>
</evidence>
<dbReference type="AlphaFoldDB" id="A0A8X6UFJ8"/>
<accession>A0A8X6UFJ8</accession>